<dbReference type="PANTHER" id="PTHR30231:SF41">
    <property type="entry name" value="DNA POLYMERASE III SUBUNIT EPSILON"/>
    <property type="match status" value="1"/>
</dbReference>
<evidence type="ECO:0000313" key="4">
    <source>
        <dbReference type="EMBL" id="RNL82160.1"/>
    </source>
</evidence>
<keyword evidence="5" id="KW-1185">Reference proteome</keyword>
<proteinExistence type="predicted"/>
<dbReference type="InterPro" id="IPR012337">
    <property type="entry name" value="RNaseH-like_sf"/>
</dbReference>
<dbReference type="GO" id="GO:0008408">
    <property type="term" value="F:3'-5' exonuclease activity"/>
    <property type="evidence" value="ECO:0007669"/>
    <property type="project" value="TreeGrafter"/>
</dbReference>
<sequence>MYAVLDIETTGGQYNEEGITEIAIYRYDGHKITDRFISLINPEREIQPFVVNLTGINNAMLRSAPKFYEVAKRIVEITEDCVLVAHNAQFDYRILRTEFQRLGFDYKRKTICTVELSQKLIPDAGSYSLGKLVRSLGIPVSDRHRANGDAQATVKLFKLLLAKDQSKEIVRESIKSENTGTLSPKLLNIVEQLPEKVGVYYIHRENGNIIYIGKSKNIRKRVNQHFTRTAKKARLIQKEVVAVTYEETGNELIALLKENEEIKKNQPKYNRAGKRRIFAFGLFYREDQNGYLELFISKVNSRSPATKYPITTFVTIHEAKNTLYRLTDEFTLCNKLNGLSDAKKHCFNYTVQKCNGACINAEPPEIYNERVKEALKKYSYPHENMLIIDKGRETGERSVVMVEQSEFKGIAFYDLNYQINNIHILQNVLTPMNNNADARHIIQTYLRKNNGYKIIEYSPEQ</sequence>
<dbReference type="Gene3D" id="3.40.1440.10">
    <property type="entry name" value="GIY-YIG endonuclease"/>
    <property type="match status" value="1"/>
</dbReference>
<name>A0A3N0E2X9_SINP1</name>
<dbReference type="InterPro" id="IPR000305">
    <property type="entry name" value="GIY-YIG_endonuc"/>
</dbReference>
<dbReference type="FunFam" id="3.30.420.10:FF:000045">
    <property type="entry name" value="3'-5' exonuclease DinG"/>
    <property type="match status" value="1"/>
</dbReference>
<dbReference type="Pfam" id="PF00929">
    <property type="entry name" value="RNase_T"/>
    <property type="match status" value="1"/>
</dbReference>
<dbReference type="SUPFAM" id="SSF82771">
    <property type="entry name" value="GIY-YIG endonuclease"/>
    <property type="match status" value="1"/>
</dbReference>
<dbReference type="PROSITE" id="PS50164">
    <property type="entry name" value="GIY_YIG"/>
    <property type="match status" value="1"/>
</dbReference>
<dbReference type="InterPro" id="IPR035901">
    <property type="entry name" value="GIY-YIG_endonuc_sf"/>
</dbReference>
<evidence type="ECO:0000259" key="3">
    <source>
        <dbReference type="PROSITE" id="PS50164"/>
    </source>
</evidence>
<dbReference type="InterPro" id="IPR036397">
    <property type="entry name" value="RNaseH_sf"/>
</dbReference>
<dbReference type="EMBL" id="RJTM01000117">
    <property type="protein sequence ID" value="RNL82160.1"/>
    <property type="molecule type" value="Genomic_DNA"/>
</dbReference>
<comment type="function">
    <text evidence="1">DNA polymerase III is a complex, multichain enzyme responsible for most of the replicative synthesis in bacteria. The epsilon subunit contain the editing function and is a proofreading 3'-5' exonuclease.</text>
</comment>
<dbReference type="Gene3D" id="3.30.420.10">
    <property type="entry name" value="Ribonuclease H-like superfamily/Ribonuclease H"/>
    <property type="match status" value="1"/>
</dbReference>
<evidence type="ECO:0000256" key="1">
    <source>
        <dbReference type="ARBA" id="ARBA00025483"/>
    </source>
</evidence>
<dbReference type="Pfam" id="PF01541">
    <property type="entry name" value="GIY-YIG"/>
    <property type="match status" value="1"/>
</dbReference>
<dbReference type="GO" id="GO:0006289">
    <property type="term" value="P:nucleotide-excision repair"/>
    <property type="evidence" value="ECO:0007669"/>
    <property type="project" value="InterPro"/>
</dbReference>
<dbReference type="GO" id="GO:0003677">
    <property type="term" value="F:DNA binding"/>
    <property type="evidence" value="ECO:0007669"/>
    <property type="project" value="InterPro"/>
</dbReference>
<accession>A0A3N0E2X9</accession>
<comment type="caution">
    <text evidence="4">The sequence shown here is derived from an EMBL/GenBank/DDBJ whole genome shotgun (WGS) entry which is preliminary data.</text>
</comment>
<dbReference type="OrthoDB" id="9803913at2"/>
<dbReference type="CDD" id="cd10434">
    <property type="entry name" value="GIY-YIG_UvrC_Cho"/>
    <property type="match status" value="1"/>
</dbReference>
<protein>
    <submittedName>
        <fullName evidence="4">Exonuclease</fullName>
    </submittedName>
</protein>
<reference evidence="4 5" key="1">
    <citation type="submission" date="2018-10" db="EMBL/GenBank/DDBJ databases">
        <title>Sinomicrobium pectinilyticum sp. nov., a pectinase-producing bacterium isolated from alkaline and saline soil, and emended description of the genus Sinomicrobium.</title>
        <authorList>
            <person name="Cheng B."/>
            <person name="Li C."/>
            <person name="Lai Q."/>
            <person name="Du M."/>
            <person name="Shao Z."/>
            <person name="Xu P."/>
            <person name="Yang C."/>
        </authorList>
    </citation>
    <scope>NUCLEOTIDE SEQUENCE [LARGE SCALE GENOMIC DNA]</scope>
    <source>
        <strain evidence="4 5">5DNS001</strain>
    </source>
</reference>
<dbReference type="CDD" id="cd06127">
    <property type="entry name" value="DEDDh"/>
    <property type="match status" value="1"/>
</dbReference>
<comment type="subunit">
    <text evidence="2">DNA polymerase III contains a core (composed of alpha, epsilon and theta chains) that associates with a tau subunit. This core dimerizes to form the POLIII' complex. PolIII' associates with the gamma complex (composed of gamma, delta, delta', psi and chi chains) and with the beta chain to form the complete DNA polymerase III complex.</text>
</comment>
<evidence type="ECO:0000313" key="5">
    <source>
        <dbReference type="Proteomes" id="UP000267469"/>
    </source>
</evidence>
<keyword evidence="4" id="KW-0378">Hydrolase</keyword>
<dbReference type="SMART" id="SM00479">
    <property type="entry name" value="EXOIII"/>
    <property type="match status" value="1"/>
</dbReference>
<gene>
    <name evidence="4" type="ORF">ED312_17695</name>
</gene>
<feature type="domain" description="GIY-YIG" evidence="3">
    <location>
        <begin position="195"/>
        <end position="271"/>
    </location>
</feature>
<dbReference type="GO" id="GO:0045004">
    <property type="term" value="P:DNA replication proofreading"/>
    <property type="evidence" value="ECO:0007669"/>
    <property type="project" value="TreeGrafter"/>
</dbReference>
<dbReference type="GO" id="GO:0003887">
    <property type="term" value="F:DNA-directed DNA polymerase activity"/>
    <property type="evidence" value="ECO:0007669"/>
    <property type="project" value="InterPro"/>
</dbReference>
<dbReference type="InterPro" id="IPR006054">
    <property type="entry name" value="DnaQ"/>
</dbReference>
<dbReference type="Proteomes" id="UP000267469">
    <property type="component" value="Unassembled WGS sequence"/>
</dbReference>
<keyword evidence="4" id="KW-0269">Exonuclease</keyword>
<dbReference type="SMART" id="SM00465">
    <property type="entry name" value="GIYc"/>
    <property type="match status" value="1"/>
</dbReference>
<dbReference type="RefSeq" id="WP_123217361.1">
    <property type="nucleotide sequence ID" value="NZ_RJTM01000117.1"/>
</dbReference>
<dbReference type="SUPFAM" id="SSF53098">
    <property type="entry name" value="Ribonuclease H-like"/>
    <property type="match status" value="1"/>
</dbReference>
<keyword evidence="4" id="KW-0540">Nuclease</keyword>
<dbReference type="AlphaFoldDB" id="A0A3N0E2X9"/>
<dbReference type="PANTHER" id="PTHR30231">
    <property type="entry name" value="DNA POLYMERASE III SUBUNIT EPSILON"/>
    <property type="match status" value="1"/>
</dbReference>
<dbReference type="GO" id="GO:0005829">
    <property type="term" value="C:cytosol"/>
    <property type="evidence" value="ECO:0007669"/>
    <property type="project" value="TreeGrafter"/>
</dbReference>
<dbReference type="NCBIfam" id="TIGR00573">
    <property type="entry name" value="dnaq"/>
    <property type="match status" value="1"/>
</dbReference>
<dbReference type="InterPro" id="IPR047296">
    <property type="entry name" value="GIY-YIG_UvrC_Cho"/>
</dbReference>
<organism evidence="4 5">
    <name type="scientific">Sinomicrobium pectinilyticum</name>
    <dbReference type="NCBI Taxonomy" id="1084421"/>
    <lineage>
        <taxon>Bacteria</taxon>
        <taxon>Pseudomonadati</taxon>
        <taxon>Bacteroidota</taxon>
        <taxon>Flavobacteriia</taxon>
        <taxon>Flavobacteriales</taxon>
        <taxon>Flavobacteriaceae</taxon>
        <taxon>Sinomicrobium</taxon>
    </lineage>
</organism>
<dbReference type="InterPro" id="IPR013520">
    <property type="entry name" value="Ribonucl_H"/>
</dbReference>
<evidence type="ECO:0000256" key="2">
    <source>
        <dbReference type="ARBA" id="ARBA00026073"/>
    </source>
</evidence>